<evidence type="ECO:0000256" key="6">
    <source>
        <dbReference type="ARBA" id="ARBA00022840"/>
    </source>
</evidence>
<dbReference type="InterPro" id="IPR013986">
    <property type="entry name" value="DExx_box_DNA_helicase_dom_sf"/>
</dbReference>
<evidence type="ECO:0000313" key="16">
    <source>
        <dbReference type="Proteomes" id="UP000010809"/>
    </source>
</evidence>
<dbReference type="OrthoDB" id="9806690at2"/>
<dbReference type="RefSeq" id="WP_015257322.1">
    <property type="nucleotide sequence ID" value="NC_019902.2"/>
</dbReference>
<evidence type="ECO:0000256" key="12">
    <source>
        <dbReference type="PROSITE-ProRule" id="PRU00560"/>
    </source>
</evidence>
<dbReference type="InterPro" id="IPR014017">
    <property type="entry name" value="DNA_helicase_UvrD-like_C"/>
</dbReference>
<comment type="catalytic activity">
    <reaction evidence="10 11">
        <text>ATP + H2O = ADP + phosphate + H(+)</text>
        <dbReference type="Rhea" id="RHEA:13065"/>
        <dbReference type="ChEBI" id="CHEBI:15377"/>
        <dbReference type="ChEBI" id="CHEBI:15378"/>
        <dbReference type="ChEBI" id="CHEBI:30616"/>
        <dbReference type="ChEBI" id="CHEBI:43474"/>
        <dbReference type="ChEBI" id="CHEBI:456216"/>
        <dbReference type="EC" id="5.6.2.4"/>
    </reaction>
</comment>
<dbReference type="InterPro" id="IPR005752">
    <property type="entry name" value="Helicase_Rep"/>
</dbReference>
<dbReference type="eggNOG" id="COG0210">
    <property type="taxonomic scope" value="Bacteria"/>
</dbReference>
<dbReference type="InterPro" id="IPR027417">
    <property type="entry name" value="P-loop_NTPase"/>
</dbReference>
<dbReference type="EC" id="5.6.2.4" evidence="11"/>
<evidence type="ECO:0000256" key="5">
    <source>
        <dbReference type="ARBA" id="ARBA00022806"/>
    </source>
</evidence>
<dbReference type="CDD" id="cd17932">
    <property type="entry name" value="DEXQc_UvrD"/>
    <property type="match status" value="1"/>
</dbReference>
<comment type="subunit">
    <text evidence="11">Homodimer.</text>
</comment>
<evidence type="ECO:0000259" key="13">
    <source>
        <dbReference type="PROSITE" id="PS51198"/>
    </source>
</evidence>
<dbReference type="PROSITE" id="PS51217">
    <property type="entry name" value="UVRD_HELICASE_CTER"/>
    <property type="match status" value="1"/>
</dbReference>
<proteinExistence type="inferred from homology"/>
<comment type="function">
    <text evidence="11">Rep helicase is a single-stranded DNA-dependent ATPase involved in DNA replication; it can initiate unwinding at a nick in the DNA. It binds to the single-stranded DNA and acts in a progressive fashion along the DNA in the 3' to 5' direction.</text>
</comment>
<dbReference type="Gene3D" id="1.10.486.10">
    <property type="entry name" value="PCRA, domain 4"/>
    <property type="match status" value="1"/>
</dbReference>
<keyword evidence="8 11" id="KW-0413">Isomerase</keyword>
<dbReference type="CDD" id="cd18807">
    <property type="entry name" value="SF1_C_UvrD"/>
    <property type="match status" value="1"/>
</dbReference>
<dbReference type="GO" id="GO:0043138">
    <property type="term" value="F:3'-5' DNA helicase activity"/>
    <property type="evidence" value="ECO:0007669"/>
    <property type="project" value="UniProtKB-UniRule"/>
</dbReference>
<dbReference type="HAMAP" id="MF_01920">
    <property type="entry name" value="Helicase_Rep"/>
    <property type="match status" value="1"/>
</dbReference>
<evidence type="ECO:0000259" key="14">
    <source>
        <dbReference type="PROSITE" id="PS51217"/>
    </source>
</evidence>
<gene>
    <name evidence="15" type="primary">rep [H]</name>
    <name evidence="11" type="synonym">rep</name>
    <name evidence="15" type="ordered locus">TVNIR_0464</name>
</gene>
<dbReference type="GO" id="GO:0006260">
    <property type="term" value="P:DNA replication"/>
    <property type="evidence" value="ECO:0007669"/>
    <property type="project" value="UniProtKB-UniRule"/>
</dbReference>
<evidence type="ECO:0000256" key="8">
    <source>
        <dbReference type="ARBA" id="ARBA00023235"/>
    </source>
</evidence>
<accession>L0DT46</accession>
<evidence type="ECO:0000256" key="7">
    <source>
        <dbReference type="ARBA" id="ARBA00023125"/>
    </source>
</evidence>
<dbReference type="Gene3D" id="1.10.10.160">
    <property type="match status" value="1"/>
</dbReference>
<feature type="domain" description="UvrD-like helicase ATP-binding" evidence="13">
    <location>
        <begin position="2"/>
        <end position="279"/>
    </location>
</feature>
<evidence type="ECO:0000256" key="11">
    <source>
        <dbReference type="HAMAP-Rule" id="MF_01920"/>
    </source>
</evidence>
<protein>
    <recommendedName>
        <fullName evidence="11">ATP-dependent DNA helicase Rep</fullName>
        <ecNumber evidence="11">5.6.2.4</ecNumber>
    </recommendedName>
    <alternativeName>
        <fullName evidence="11">DNA 3'-5' helicase Rep</fullName>
    </alternativeName>
</protein>
<dbReference type="Proteomes" id="UP000010809">
    <property type="component" value="Chromosome"/>
</dbReference>
<keyword evidence="5 11" id="KW-0347">Helicase</keyword>
<keyword evidence="16" id="KW-1185">Reference proteome</keyword>
<dbReference type="PATRIC" id="fig|1255043.3.peg.467"/>
<evidence type="ECO:0000256" key="9">
    <source>
        <dbReference type="ARBA" id="ARBA00034617"/>
    </source>
</evidence>
<dbReference type="SUPFAM" id="SSF52540">
    <property type="entry name" value="P-loop containing nucleoside triphosphate hydrolases"/>
    <property type="match status" value="1"/>
</dbReference>
<dbReference type="PROSITE" id="PS51198">
    <property type="entry name" value="UVRD_HELICASE_ATP_BIND"/>
    <property type="match status" value="1"/>
</dbReference>
<evidence type="ECO:0000256" key="4">
    <source>
        <dbReference type="ARBA" id="ARBA00022801"/>
    </source>
</evidence>
<evidence type="ECO:0000256" key="3">
    <source>
        <dbReference type="ARBA" id="ARBA00022741"/>
    </source>
</evidence>
<evidence type="ECO:0000313" key="15">
    <source>
        <dbReference type="EMBL" id="AGA32167.1"/>
    </source>
</evidence>
<dbReference type="GO" id="GO:0003697">
    <property type="term" value="F:single-stranded DNA binding"/>
    <property type="evidence" value="ECO:0007669"/>
    <property type="project" value="UniProtKB-UniRule"/>
</dbReference>
<dbReference type="HOGENOM" id="CLU_004585_5_2_6"/>
<keyword evidence="3 11" id="KW-0547">Nucleotide-binding</keyword>
<keyword evidence="4 11" id="KW-0378">Hydrolase</keyword>
<dbReference type="EMBL" id="CP003989">
    <property type="protein sequence ID" value="AGA32167.1"/>
    <property type="molecule type" value="Genomic_DNA"/>
</dbReference>
<keyword evidence="7 11" id="KW-0238">DNA-binding</keyword>
<comment type="catalytic activity">
    <reaction evidence="9 11">
        <text>Couples ATP hydrolysis with the unwinding of duplex DNA by translocating in the 3'-5' direction.</text>
        <dbReference type="EC" id="5.6.2.4"/>
    </reaction>
</comment>
<name>L0DT46_THIND</name>
<evidence type="ECO:0000256" key="10">
    <source>
        <dbReference type="ARBA" id="ARBA00048988"/>
    </source>
</evidence>
<dbReference type="AlphaFoldDB" id="L0DT46"/>
<feature type="domain" description="UvrD-like helicase C-terminal" evidence="14">
    <location>
        <begin position="280"/>
        <end position="563"/>
    </location>
</feature>
<reference evidence="15" key="1">
    <citation type="submission" date="2015-12" db="EMBL/GenBank/DDBJ databases">
        <authorList>
            <person name="Tikhonova T.V."/>
            <person name="Pavlov A.R."/>
            <person name="Beletsky A.V."/>
            <person name="Mardanov A.V."/>
            <person name="Sorokin D.Y."/>
            <person name="Ravin N.V."/>
            <person name="Popov V.O."/>
        </authorList>
    </citation>
    <scope>NUCLEOTIDE SEQUENCE</scope>
    <source>
        <strain evidence="15">DSM 14787</strain>
    </source>
</reference>
<dbReference type="GO" id="GO:0000725">
    <property type="term" value="P:recombinational repair"/>
    <property type="evidence" value="ECO:0007669"/>
    <property type="project" value="TreeGrafter"/>
</dbReference>
<dbReference type="Pfam" id="PF00580">
    <property type="entry name" value="UvrD-helicase"/>
    <property type="match status" value="1"/>
</dbReference>
<dbReference type="GO" id="GO:0005524">
    <property type="term" value="F:ATP binding"/>
    <property type="evidence" value="ECO:0007669"/>
    <property type="project" value="UniProtKB-UniRule"/>
</dbReference>
<dbReference type="GO" id="GO:0016887">
    <property type="term" value="F:ATP hydrolysis activity"/>
    <property type="evidence" value="ECO:0007669"/>
    <property type="project" value="RHEA"/>
</dbReference>
<keyword evidence="2 11" id="KW-0235">DNA replication</keyword>
<dbReference type="PANTHER" id="PTHR11070:SF64">
    <property type="entry name" value="ATP-DEPENDENT DNA HELICASE REP"/>
    <property type="match status" value="1"/>
</dbReference>
<comment type="similarity">
    <text evidence="1 11">Belongs to the helicase family. UvrD subfamily.</text>
</comment>
<sequence length="669" mass="75666">MLELNPQQRAAITTADRPTLVLAGAGSGKTRVITEKIAYLIERRGLPARSIVAITFTNKAAREMLERVRGRLDREQGRGLTVSTFHTFGLNFLRRELDAAGLRTGFSVLDPGDCRQLLREITHRDNDPGVPEALLARISAWKNALVDPEQAESHAADPEEQLAARVYRRYQQALSAYNAVDFDDLILGPVATLAADATLRERWQNRIRHLLVDEYQDTNGAQYRLVQLLVGVSPGLTVVGDDDQSIYAWRGARPENLARLQQDFARLEVIKLEQNYRSTNRILAAANQLIGHNPHLYEKRLWSALGEGEPIRVIACSDAEAETARVVSELMRQRFRLRARWADFAILYRSNHQSRPFEKLLREQAIPYRISGGQSFFERSEIRDLAAYLRLLVNPDDNPAFLRVVNVPRREIGPATLEKLGHHAHQRGCSLLRAAGGIGLGEHLDSRGQLRLSRFSDWVGEMRTLAESNTPDGLLRRVVDETDYEAWLMDTSPNPRAASRRMDQVREFIDWVGRVARPGTPDGDTLGLDDVVARISLMDILERQREEQDQDAVQLLTLHTAKGLEFPHVFLVGFEEELLPHRVSLEEDNLEEERRLAYVGLTRARETLTLTYAARRARYGEAIDCVPSRFLDELPADHLEWPDAKPPDPETQRMTAKAHLAGLKAMLRG</sequence>
<dbReference type="GO" id="GO:0005829">
    <property type="term" value="C:cytosol"/>
    <property type="evidence" value="ECO:0007669"/>
    <property type="project" value="TreeGrafter"/>
</dbReference>
<dbReference type="InterPro" id="IPR000212">
    <property type="entry name" value="DNA_helicase_UvrD/REP"/>
</dbReference>
<evidence type="ECO:0000256" key="1">
    <source>
        <dbReference type="ARBA" id="ARBA00009922"/>
    </source>
</evidence>
<dbReference type="PANTHER" id="PTHR11070">
    <property type="entry name" value="UVRD / RECB / PCRA DNA HELICASE FAMILY MEMBER"/>
    <property type="match status" value="1"/>
</dbReference>
<evidence type="ECO:0000256" key="2">
    <source>
        <dbReference type="ARBA" id="ARBA00022705"/>
    </source>
</evidence>
<feature type="binding site" evidence="11">
    <location>
        <position position="277"/>
    </location>
    <ligand>
        <name>ATP</name>
        <dbReference type="ChEBI" id="CHEBI:30616"/>
    </ligand>
</feature>
<dbReference type="Gene3D" id="3.40.50.300">
    <property type="entry name" value="P-loop containing nucleotide triphosphate hydrolases"/>
    <property type="match status" value="2"/>
</dbReference>
<dbReference type="Pfam" id="PF13361">
    <property type="entry name" value="UvrD_C"/>
    <property type="match status" value="2"/>
</dbReference>
<dbReference type="InterPro" id="IPR014016">
    <property type="entry name" value="UvrD-like_ATP-bd"/>
</dbReference>
<dbReference type="STRING" id="1255043.TVNIR_0464"/>
<feature type="binding site" evidence="12">
    <location>
        <begin position="23"/>
        <end position="30"/>
    </location>
    <ligand>
        <name>ATP</name>
        <dbReference type="ChEBI" id="CHEBI:30616"/>
    </ligand>
</feature>
<keyword evidence="6 11" id="KW-0067">ATP-binding</keyword>
<dbReference type="KEGG" id="tni:TVNIR_0464"/>
<organism evidence="15 16">
    <name type="scientific">Thioalkalivibrio nitratireducens (strain DSM 14787 / UNIQEM 213 / ALEN2)</name>
    <dbReference type="NCBI Taxonomy" id="1255043"/>
    <lineage>
        <taxon>Bacteria</taxon>
        <taxon>Pseudomonadati</taxon>
        <taxon>Pseudomonadota</taxon>
        <taxon>Gammaproteobacteria</taxon>
        <taxon>Chromatiales</taxon>
        <taxon>Ectothiorhodospiraceae</taxon>
        <taxon>Thioalkalivibrio</taxon>
    </lineage>
</organism>